<gene>
    <name evidence="1" type="ORF">CCACVL1_29383</name>
</gene>
<name>A0A1R3G1U5_COCAP</name>
<accession>A0A1R3G1U5</accession>
<sequence>MDLLLSRKEEKSHARLQNQRIEESSQERVYLLSCQVVIGIFVLHINNLEEQGKKDT</sequence>
<dbReference type="Gramene" id="OMO52058">
    <property type="protein sequence ID" value="OMO52058"/>
    <property type="gene ID" value="CCACVL1_29383"/>
</dbReference>
<protein>
    <submittedName>
        <fullName evidence="1">Uncharacterized protein</fullName>
    </submittedName>
</protein>
<dbReference type="EMBL" id="AWWV01015614">
    <property type="protein sequence ID" value="OMO52058.1"/>
    <property type="molecule type" value="Genomic_DNA"/>
</dbReference>
<dbReference type="AlphaFoldDB" id="A0A1R3G1U5"/>
<evidence type="ECO:0000313" key="1">
    <source>
        <dbReference type="EMBL" id="OMO52058.1"/>
    </source>
</evidence>
<organism evidence="1 2">
    <name type="scientific">Corchorus capsularis</name>
    <name type="common">Jute</name>
    <dbReference type="NCBI Taxonomy" id="210143"/>
    <lineage>
        <taxon>Eukaryota</taxon>
        <taxon>Viridiplantae</taxon>
        <taxon>Streptophyta</taxon>
        <taxon>Embryophyta</taxon>
        <taxon>Tracheophyta</taxon>
        <taxon>Spermatophyta</taxon>
        <taxon>Magnoliopsida</taxon>
        <taxon>eudicotyledons</taxon>
        <taxon>Gunneridae</taxon>
        <taxon>Pentapetalae</taxon>
        <taxon>rosids</taxon>
        <taxon>malvids</taxon>
        <taxon>Malvales</taxon>
        <taxon>Malvaceae</taxon>
        <taxon>Grewioideae</taxon>
        <taxon>Apeibeae</taxon>
        <taxon>Corchorus</taxon>
    </lineage>
</organism>
<reference evidence="1 2" key="1">
    <citation type="submission" date="2013-09" db="EMBL/GenBank/DDBJ databases">
        <title>Corchorus capsularis genome sequencing.</title>
        <authorList>
            <person name="Alam M."/>
            <person name="Haque M.S."/>
            <person name="Islam M.S."/>
            <person name="Emdad E.M."/>
            <person name="Islam M.M."/>
            <person name="Ahmed B."/>
            <person name="Halim A."/>
            <person name="Hossen Q.M.M."/>
            <person name="Hossain M.Z."/>
            <person name="Ahmed R."/>
            <person name="Khan M.M."/>
            <person name="Islam R."/>
            <person name="Rashid M.M."/>
            <person name="Khan S.A."/>
            <person name="Rahman M.S."/>
            <person name="Alam M."/>
        </authorList>
    </citation>
    <scope>NUCLEOTIDE SEQUENCE [LARGE SCALE GENOMIC DNA]</scope>
    <source>
        <strain evidence="2">cv. CVL-1</strain>
        <tissue evidence="1">Whole seedling</tissue>
    </source>
</reference>
<comment type="caution">
    <text evidence="1">The sequence shown here is derived from an EMBL/GenBank/DDBJ whole genome shotgun (WGS) entry which is preliminary data.</text>
</comment>
<keyword evidence="2" id="KW-1185">Reference proteome</keyword>
<proteinExistence type="predicted"/>
<evidence type="ECO:0000313" key="2">
    <source>
        <dbReference type="Proteomes" id="UP000188268"/>
    </source>
</evidence>
<dbReference type="Proteomes" id="UP000188268">
    <property type="component" value="Unassembled WGS sequence"/>
</dbReference>